<dbReference type="InterPro" id="IPR058240">
    <property type="entry name" value="rSAM_sf"/>
</dbReference>
<dbReference type="SUPFAM" id="SSF102114">
    <property type="entry name" value="Radical SAM enzymes"/>
    <property type="match status" value="1"/>
</dbReference>
<keyword evidence="12" id="KW-0670">Pyruvate</keyword>
<comment type="cofactor">
    <cofactor evidence="10">
        <name>[4Fe-4S] cluster</name>
        <dbReference type="ChEBI" id="CHEBI:49883"/>
    </cofactor>
    <text evidence="10">Binds 1 [4Fe-4S] cluster. The cluster is coordinated with 3 cysteines and an exchangeable S-adenosyl-L-methionine.</text>
</comment>
<keyword evidence="9 10" id="KW-0411">Iron-sulfur</keyword>
<comment type="subcellular location">
    <subcellularLocation>
        <location evidence="10">Cytoplasm</location>
    </subcellularLocation>
</comment>
<comment type="function">
    <text evidence="10">Activation of pyruvate formate-lyase under anaerobic conditions by generation of an organic free radical, using S-adenosylmethionine and reduced flavodoxin as cosubstrates to produce 5'-deoxy-adenosine.</text>
</comment>
<evidence type="ECO:0000313" key="13">
    <source>
        <dbReference type="Proteomes" id="UP000254575"/>
    </source>
</evidence>
<keyword evidence="12" id="KW-0456">Lyase</keyword>
<dbReference type="CDD" id="cd01335">
    <property type="entry name" value="Radical_SAM"/>
    <property type="match status" value="1"/>
</dbReference>
<gene>
    <name evidence="12" type="primary">pflA_2</name>
    <name evidence="12" type="ORF">NCTC10717_01009</name>
</gene>
<dbReference type="InterPro" id="IPR001989">
    <property type="entry name" value="Radical_activat_CS"/>
</dbReference>
<feature type="domain" description="Radical SAM core" evidence="11">
    <location>
        <begin position="16"/>
        <end position="244"/>
    </location>
</feature>
<keyword evidence="5 10" id="KW-0949">S-adenosyl-L-methionine</keyword>
<keyword evidence="8 10" id="KW-0408">Iron</keyword>
<evidence type="ECO:0000256" key="10">
    <source>
        <dbReference type="RuleBase" id="RU362053"/>
    </source>
</evidence>
<dbReference type="InterPro" id="IPR013785">
    <property type="entry name" value="Aldolase_TIM"/>
</dbReference>
<evidence type="ECO:0000256" key="9">
    <source>
        <dbReference type="ARBA" id="ARBA00023014"/>
    </source>
</evidence>
<organism evidence="12 13">
    <name type="scientific">Suttonella indologenes</name>
    <dbReference type="NCBI Taxonomy" id="13276"/>
    <lineage>
        <taxon>Bacteria</taxon>
        <taxon>Pseudomonadati</taxon>
        <taxon>Pseudomonadota</taxon>
        <taxon>Gammaproteobacteria</taxon>
        <taxon>Cardiobacteriales</taxon>
        <taxon>Cardiobacteriaceae</taxon>
        <taxon>Suttonella</taxon>
    </lineage>
</organism>
<keyword evidence="7 10" id="KW-0560">Oxidoreductase</keyword>
<dbReference type="SFLD" id="SFLDG01066">
    <property type="entry name" value="organic_radical-activating_enz"/>
    <property type="match status" value="1"/>
</dbReference>
<comment type="function">
    <text evidence="1">Activation of pyruvate formate-lyase 1 under anaerobic conditions by generation of an organic free radical, using S-adenosylmethionine and reduced flavodoxin as cosubstrates to produce 5'-deoxy-adenosine.</text>
</comment>
<dbReference type="Proteomes" id="UP000254575">
    <property type="component" value="Unassembled WGS sequence"/>
</dbReference>
<dbReference type="InterPro" id="IPR012839">
    <property type="entry name" value="Organic_radical_activase"/>
</dbReference>
<dbReference type="Pfam" id="PF04055">
    <property type="entry name" value="Radical_SAM"/>
    <property type="match status" value="1"/>
</dbReference>
<evidence type="ECO:0000256" key="6">
    <source>
        <dbReference type="ARBA" id="ARBA00022723"/>
    </source>
</evidence>
<keyword evidence="13" id="KW-1185">Reference proteome</keyword>
<dbReference type="InterPro" id="IPR007197">
    <property type="entry name" value="rSAM"/>
</dbReference>
<evidence type="ECO:0000256" key="2">
    <source>
        <dbReference type="ARBA" id="ARBA00009777"/>
    </source>
</evidence>
<protein>
    <recommendedName>
        <fullName evidence="10">Pyruvate formate-lyase-activating enzyme</fullName>
        <ecNumber evidence="10">1.97.1.4</ecNumber>
    </recommendedName>
</protein>
<dbReference type="PROSITE" id="PS51918">
    <property type="entry name" value="RADICAL_SAM"/>
    <property type="match status" value="1"/>
</dbReference>
<keyword evidence="4" id="KW-0119">Carbohydrate metabolism</keyword>
<dbReference type="GO" id="GO:0006006">
    <property type="term" value="P:glucose metabolic process"/>
    <property type="evidence" value="ECO:0007669"/>
    <property type="project" value="UniProtKB-KW"/>
</dbReference>
<dbReference type="InterPro" id="IPR034457">
    <property type="entry name" value="Organic_radical-activating"/>
</dbReference>
<reference evidence="12 13" key="1">
    <citation type="submission" date="2018-06" db="EMBL/GenBank/DDBJ databases">
        <authorList>
            <consortium name="Pathogen Informatics"/>
            <person name="Doyle S."/>
        </authorList>
    </citation>
    <scope>NUCLEOTIDE SEQUENCE [LARGE SCALE GENOMIC DNA]</scope>
    <source>
        <strain evidence="12 13">NCTC10717</strain>
    </source>
</reference>
<keyword evidence="10" id="KW-0963">Cytoplasm</keyword>
<dbReference type="SFLD" id="SFLDS00029">
    <property type="entry name" value="Radical_SAM"/>
    <property type="match status" value="1"/>
</dbReference>
<dbReference type="NCBIfam" id="TIGR02493">
    <property type="entry name" value="PFLA"/>
    <property type="match status" value="1"/>
</dbReference>
<name>A0A380MVW6_9GAMM</name>
<evidence type="ECO:0000256" key="7">
    <source>
        <dbReference type="ARBA" id="ARBA00023002"/>
    </source>
</evidence>
<dbReference type="PANTHER" id="PTHR30352">
    <property type="entry name" value="PYRUVATE FORMATE-LYASE-ACTIVATING ENZYME"/>
    <property type="match status" value="1"/>
</dbReference>
<evidence type="ECO:0000256" key="1">
    <source>
        <dbReference type="ARBA" id="ARBA00002918"/>
    </source>
</evidence>
<keyword evidence="4" id="KW-0313">Glucose metabolism</keyword>
<dbReference type="GO" id="GO:0005737">
    <property type="term" value="C:cytoplasm"/>
    <property type="evidence" value="ECO:0007669"/>
    <property type="project" value="UniProtKB-SubCell"/>
</dbReference>
<dbReference type="InterPro" id="IPR012838">
    <property type="entry name" value="PFL1_activating"/>
</dbReference>
<dbReference type="PANTHER" id="PTHR30352:SF5">
    <property type="entry name" value="PYRUVATE FORMATE-LYASE 1-ACTIVATING ENZYME"/>
    <property type="match status" value="1"/>
</dbReference>
<comment type="catalytic activity">
    <reaction evidence="10">
        <text>glycyl-[formate C-acetyltransferase] + reduced [flavodoxin] + S-adenosyl-L-methionine = glycin-2-yl radical-[formate C-acetyltransferase] + semiquinone [flavodoxin] + 5'-deoxyadenosine + L-methionine + H(+)</text>
        <dbReference type="Rhea" id="RHEA:19225"/>
        <dbReference type="Rhea" id="RHEA-COMP:10622"/>
        <dbReference type="Rhea" id="RHEA-COMP:12190"/>
        <dbReference type="Rhea" id="RHEA-COMP:12191"/>
        <dbReference type="Rhea" id="RHEA-COMP:14480"/>
        <dbReference type="ChEBI" id="CHEBI:15378"/>
        <dbReference type="ChEBI" id="CHEBI:17319"/>
        <dbReference type="ChEBI" id="CHEBI:29947"/>
        <dbReference type="ChEBI" id="CHEBI:32722"/>
        <dbReference type="ChEBI" id="CHEBI:57618"/>
        <dbReference type="ChEBI" id="CHEBI:57844"/>
        <dbReference type="ChEBI" id="CHEBI:59789"/>
        <dbReference type="ChEBI" id="CHEBI:140311"/>
        <dbReference type="EC" id="1.97.1.4"/>
    </reaction>
</comment>
<sequence length="248" mass="27915">MQTEGILHSIETCGAVDGPGLRYIAFFQGCLMRCLYCHNRDSWPLQSDTSQIVTVAELMKEVMSYRFYLKASGGGVTASGGEPLLQYEFIGQWFAQCRAAGLNTCLDTNGYARFYDEKLDYLLDHTDLVMLDLKQIDPQRHKALVGVHVDKTLKFAQYLAERKQSVRVRLVVVPGYTDDDATAHLLGEFIAPMENVLEVELLPYHELGAHKWALFGDTYKLQGVLPPPAETLQRIQGILAQYGKKAFF</sequence>
<dbReference type="PIRSF" id="PIRSF000371">
    <property type="entry name" value="PFL_act_enz"/>
    <property type="match status" value="1"/>
</dbReference>
<keyword evidence="6 10" id="KW-0479">Metal-binding</keyword>
<dbReference type="GO" id="GO:0043365">
    <property type="term" value="F:[formate-C-acetyltransferase]-activating enzyme activity"/>
    <property type="evidence" value="ECO:0007669"/>
    <property type="project" value="UniProtKB-UniRule"/>
</dbReference>
<proteinExistence type="inferred from homology"/>
<evidence type="ECO:0000256" key="8">
    <source>
        <dbReference type="ARBA" id="ARBA00023004"/>
    </source>
</evidence>
<dbReference type="GO" id="GO:0051539">
    <property type="term" value="F:4 iron, 4 sulfur cluster binding"/>
    <property type="evidence" value="ECO:0007669"/>
    <property type="project" value="UniProtKB-UniRule"/>
</dbReference>
<evidence type="ECO:0000256" key="4">
    <source>
        <dbReference type="ARBA" id="ARBA00022526"/>
    </source>
</evidence>
<evidence type="ECO:0000256" key="5">
    <source>
        <dbReference type="ARBA" id="ARBA00022691"/>
    </source>
</evidence>
<dbReference type="GO" id="GO:0046872">
    <property type="term" value="F:metal ion binding"/>
    <property type="evidence" value="ECO:0007669"/>
    <property type="project" value="UniProtKB-UniRule"/>
</dbReference>
<dbReference type="EC" id="1.97.1.4" evidence="10"/>
<evidence type="ECO:0000256" key="3">
    <source>
        <dbReference type="ARBA" id="ARBA00022485"/>
    </source>
</evidence>
<dbReference type="AlphaFoldDB" id="A0A380MVW6"/>
<accession>A0A380MVW6</accession>
<comment type="similarity">
    <text evidence="2 10">Belongs to the organic radical-activating enzymes family.</text>
</comment>
<evidence type="ECO:0000313" key="12">
    <source>
        <dbReference type="EMBL" id="SUO96448.1"/>
    </source>
</evidence>
<dbReference type="PROSITE" id="PS01087">
    <property type="entry name" value="RADICAL_ACTIVATING"/>
    <property type="match status" value="1"/>
</dbReference>
<keyword evidence="3 10" id="KW-0004">4Fe-4S</keyword>
<evidence type="ECO:0000259" key="11">
    <source>
        <dbReference type="PROSITE" id="PS51918"/>
    </source>
</evidence>
<dbReference type="Gene3D" id="3.20.20.70">
    <property type="entry name" value="Aldolase class I"/>
    <property type="match status" value="1"/>
</dbReference>
<dbReference type="EMBL" id="UHIA01000004">
    <property type="protein sequence ID" value="SUO96448.1"/>
    <property type="molecule type" value="Genomic_DNA"/>
</dbReference>
<dbReference type="GO" id="GO:0016829">
    <property type="term" value="F:lyase activity"/>
    <property type="evidence" value="ECO:0007669"/>
    <property type="project" value="UniProtKB-KW"/>
</dbReference>